<dbReference type="EMBL" id="JAIOIV010000037">
    <property type="protein sequence ID" value="MBZ0155581.1"/>
    <property type="molecule type" value="Genomic_DNA"/>
</dbReference>
<dbReference type="AlphaFoldDB" id="A0A953LW55"/>
<organism evidence="2 3">
    <name type="scientific">Candidatus Nitrobium versatile</name>
    <dbReference type="NCBI Taxonomy" id="2884831"/>
    <lineage>
        <taxon>Bacteria</taxon>
        <taxon>Pseudomonadati</taxon>
        <taxon>Nitrospirota</taxon>
        <taxon>Nitrospiria</taxon>
        <taxon>Nitrospirales</taxon>
        <taxon>Nitrospiraceae</taxon>
        <taxon>Candidatus Nitrobium</taxon>
    </lineage>
</organism>
<dbReference type="PANTHER" id="PTHR46663:SF2">
    <property type="entry name" value="GGDEF DOMAIN-CONTAINING PROTEIN"/>
    <property type="match status" value="1"/>
</dbReference>
<keyword evidence="2" id="KW-0808">Transferase</keyword>
<evidence type="ECO:0000259" key="1">
    <source>
        <dbReference type="PROSITE" id="PS50887"/>
    </source>
</evidence>
<comment type="caution">
    <text evidence="2">The sequence shown here is derived from an EMBL/GenBank/DDBJ whole genome shotgun (WGS) entry which is preliminary data.</text>
</comment>
<dbReference type="InterPro" id="IPR052163">
    <property type="entry name" value="DGC-Regulatory_Protein"/>
</dbReference>
<dbReference type="SUPFAM" id="SSF55073">
    <property type="entry name" value="Nucleotide cyclase"/>
    <property type="match status" value="1"/>
</dbReference>
<sequence length="54" mass="6433">MRKTISIGVCEFPADTQNFWEAIKFADVAFYKAKERGRNKVLRFEIDMWAGQRY</sequence>
<dbReference type="EC" id="2.7.7.65" evidence="2"/>
<gene>
    <name evidence="2" type="ORF">K8I29_05110</name>
</gene>
<evidence type="ECO:0000313" key="3">
    <source>
        <dbReference type="Proteomes" id="UP000705867"/>
    </source>
</evidence>
<evidence type="ECO:0000313" key="2">
    <source>
        <dbReference type="EMBL" id="MBZ0155581.1"/>
    </source>
</evidence>
<name>A0A953LW55_9BACT</name>
<dbReference type="PANTHER" id="PTHR46663">
    <property type="entry name" value="DIGUANYLATE CYCLASE DGCT-RELATED"/>
    <property type="match status" value="1"/>
</dbReference>
<dbReference type="InterPro" id="IPR000160">
    <property type="entry name" value="GGDEF_dom"/>
</dbReference>
<proteinExistence type="predicted"/>
<accession>A0A953LW55</accession>
<protein>
    <submittedName>
        <fullName evidence="2">Diguanylate cyclase</fullName>
        <ecNumber evidence="2">2.7.7.65</ecNumber>
    </submittedName>
</protein>
<dbReference type="GO" id="GO:0052621">
    <property type="term" value="F:diguanylate cyclase activity"/>
    <property type="evidence" value="ECO:0007669"/>
    <property type="project" value="UniProtKB-EC"/>
</dbReference>
<dbReference type="InterPro" id="IPR029787">
    <property type="entry name" value="Nucleotide_cyclase"/>
</dbReference>
<reference evidence="2" key="2">
    <citation type="submission" date="2021-08" db="EMBL/GenBank/DDBJ databases">
        <authorList>
            <person name="Dalcin Martins P."/>
        </authorList>
    </citation>
    <scope>NUCLEOTIDE SEQUENCE</scope>
    <source>
        <strain evidence="2">MAG_39</strain>
    </source>
</reference>
<feature type="domain" description="GGDEF" evidence="1">
    <location>
        <begin position="1"/>
        <end position="46"/>
    </location>
</feature>
<dbReference type="Gene3D" id="3.30.70.270">
    <property type="match status" value="1"/>
</dbReference>
<keyword evidence="2" id="KW-0548">Nucleotidyltransferase</keyword>
<reference evidence="2" key="1">
    <citation type="journal article" date="2021" name="bioRxiv">
        <title>Unraveling nitrogen, sulfur and carbon metabolic pathways and microbial community transcriptional responses to substrate deprivation and toxicity stresses in a bioreactor mimicking anoxic brackish coastal sediment conditions.</title>
        <authorList>
            <person name="Martins P.D."/>
            <person name="Echeveste M.J."/>
            <person name="Arshad A."/>
            <person name="Kurth J."/>
            <person name="Ouboter H."/>
            <person name="Jetten M.S.M."/>
            <person name="Welte C.U."/>
        </authorList>
    </citation>
    <scope>NUCLEOTIDE SEQUENCE</scope>
    <source>
        <strain evidence="2">MAG_39</strain>
    </source>
</reference>
<dbReference type="InterPro" id="IPR043128">
    <property type="entry name" value="Rev_trsase/Diguanyl_cyclase"/>
</dbReference>
<dbReference type="Pfam" id="PF00990">
    <property type="entry name" value="GGDEF"/>
    <property type="match status" value="1"/>
</dbReference>
<dbReference type="Proteomes" id="UP000705867">
    <property type="component" value="Unassembled WGS sequence"/>
</dbReference>
<dbReference type="PROSITE" id="PS50887">
    <property type="entry name" value="GGDEF"/>
    <property type="match status" value="1"/>
</dbReference>